<proteinExistence type="predicted"/>
<evidence type="ECO:0008006" key="4">
    <source>
        <dbReference type="Google" id="ProtNLM"/>
    </source>
</evidence>
<dbReference type="Proteomes" id="UP000190641">
    <property type="component" value="Unassembled WGS sequence"/>
</dbReference>
<dbReference type="EMBL" id="MUAU01000187">
    <property type="protein sequence ID" value="OOR71603.1"/>
    <property type="molecule type" value="Genomic_DNA"/>
</dbReference>
<keyword evidence="1" id="KW-1133">Transmembrane helix</keyword>
<protein>
    <recommendedName>
        <fullName evidence="4">DUF1523 domain-containing protein</fullName>
    </recommendedName>
</protein>
<reference evidence="2 3" key="1">
    <citation type="submission" date="2017-01" db="EMBL/GenBank/DDBJ databases">
        <title>Bacillus cereus isolates.</title>
        <authorList>
            <person name="Beno S.M."/>
        </authorList>
    </citation>
    <scope>NUCLEOTIDE SEQUENCE [LARGE SCALE GENOMIC DNA]</scope>
    <source>
        <strain evidence="2 3">FSL K6-1030</strain>
    </source>
</reference>
<sequence>MMKSKEWFGLIAIAVIILFSIVFEVINYTHVTTVKGEVIDKYTKRSNDHDKFYIVVKQDDSSEKVIVNKDSVFMMKFDSADVQAKVNNGEKYEFKLRGYRVPVLSMFPNVDTVENRK</sequence>
<dbReference type="AlphaFoldDB" id="A0A9X6B995"/>
<name>A0A9X6B995_BACCE</name>
<evidence type="ECO:0000313" key="2">
    <source>
        <dbReference type="EMBL" id="OOR71603.1"/>
    </source>
</evidence>
<comment type="caution">
    <text evidence="2">The sequence shown here is derived from an EMBL/GenBank/DDBJ whole genome shotgun (WGS) entry which is preliminary data.</text>
</comment>
<accession>A0A9X6B995</accession>
<evidence type="ECO:0000256" key="1">
    <source>
        <dbReference type="SAM" id="Phobius"/>
    </source>
</evidence>
<keyword evidence="1" id="KW-0812">Transmembrane</keyword>
<feature type="transmembrane region" description="Helical" evidence="1">
    <location>
        <begin position="7"/>
        <end position="26"/>
    </location>
</feature>
<keyword evidence="1" id="KW-0472">Membrane</keyword>
<organism evidence="2 3">
    <name type="scientific">Bacillus cereus</name>
    <dbReference type="NCBI Taxonomy" id="1396"/>
    <lineage>
        <taxon>Bacteria</taxon>
        <taxon>Bacillati</taxon>
        <taxon>Bacillota</taxon>
        <taxon>Bacilli</taxon>
        <taxon>Bacillales</taxon>
        <taxon>Bacillaceae</taxon>
        <taxon>Bacillus</taxon>
        <taxon>Bacillus cereus group</taxon>
    </lineage>
</organism>
<evidence type="ECO:0000313" key="3">
    <source>
        <dbReference type="Proteomes" id="UP000190641"/>
    </source>
</evidence>
<gene>
    <name evidence="2" type="ORF">BLX06_29675</name>
</gene>